<reference evidence="2" key="1">
    <citation type="submission" date="2018-05" db="EMBL/GenBank/DDBJ databases">
        <authorList>
            <person name="Lanie J.A."/>
            <person name="Ng W.-L."/>
            <person name="Kazmierczak K.M."/>
            <person name="Andrzejewski T.M."/>
            <person name="Davidsen T.M."/>
            <person name="Wayne K.J."/>
            <person name="Tettelin H."/>
            <person name="Glass J.I."/>
            <person name="Rusch D."/>
            <person name="Podicherti R."/>
            <person name="Tsui H.-C.T."/>
            <person name="Winkler M.E."/>
        </authorList>
    </citation>
    <scope>NUCLEOTIDE SEQUENCE</scope>
</reference>
<dbReference type="InterPro" id="IPR029063">
    <property type="entry name" value="SAM-dependent_MTases_sf"/>
</dbReference>
<dbReference type="PANTHER" id="PTHR43861">
    <property type="entry name" value="TRANS-ACONITATE 2-METHYLTRANSFERASE-RELATED"/>
    <property type="match status" value="1"/>
</dbReference>
<dbReference type="PANTHER" id="PTHR43861:SF6">
    <property type="entry name" value="METHYLTRANSFERASE TYPE 11"/>
    <property type="match status" value="1"/>
</dbReference>
<dbReference type="Gene3D" id="3.40.50.150">
    <property type="entry name" value="Vaccinia Virus protein VP39"/>
    <property type="match status" value="1"/>
</dbReference>
<feature type="domain" description="Methyltransferase" evidence="1">
    <location>
        <begin position="42"/>
        <end position="143"/>
    </location>
</feature>
<accession>A0A382TY44</accession>
<feature type="non-terminal residue" evidence="2">
    <location>
        <position position="1"/>
    </location>
</feature>
<dbReference type="EMBL" id="UINC01139828">
    <property type="protein sequence ID" value="SVD26615.1"/>
    <property type="molecule type" value="Genomic_DNA"/>
</dbReference>
<dbReference type="SUPFAM" id="SSF53335">
    <property type="entry name" value="S-adenosyl-L-methionine-dependent methyltransferases"/>
    <property type="match status" value="1"/>
</dbReference>
<evidence type="ECO:0000259" key="1">
    <source>
        <dbReference type="Pfam" id="PF13847"/>
    </source>
</evidence>
<dbReference type="AlphaFoldDB" id="A0A382TY44"/>
<evidence type="ECO:0000313" key="2">
    <source>
        <dbReference type="EMBL" id="SVD26615.1"/>
    </source>
</evidence>
<name>A0A382TY44_9ZZZZ</name>
<organism evidence="2">
    <name type="scientific">marine metagenome</name>
    <dbReference type="NCBI Taxonomy" id="408172"/>
    <lineage>
        <taxon>unclassified sequences</taxon>
        <taxon>metagenomes</taxon>
        <taxon>ecological metagenomes</taxon>
    </lineage>
</organism>
<dbReference type="CDD" id="cd02440">
    <property type="entry name" value="AdoMet_MTases"/>
    <property type="match status" value="1"/>
</dbReference>
<dbReference type="InterPro" id="IPR025714">
    <property type="entry name" value="Methyltranfer_dom"/>
</dbReference>
<dbReference type="Pfam" id="PF13847">
    <property type="entry name" value="Methyltransf_31"/>
    <property type="match status" value="1"/>
</dbReference>
<feature type="non-terminal residue" evidence="2">
    <location>
        <position position="159"/>
    </location>
</feature>
<protein>
    <recommendedName>
        <fullName evidence="1">Methyltransferase domain-containing protein</fullName>
    </recommendedName>
</protein>
<sequence>VKNEDLKKKYNEIYKAGAYQNYFTFNSHDIWKGILDSLEDWSNLEVLDLGCGEGDLSSMVAFAGAKSVHSIDNSEEALKIAKERIKLDKISFELVDGKDVKGKFDVVVMAGVLEHMDSPYDLLQKLIDKNLKKGGLIISASPSFMNPRGYVWMTLQILL</sequence>
<proteinExistence type="predicted"/>
<gene>
    <name evidence="2" type="ORF">METZ01_LOCUS379469</name>
</gene>